<dbReference type="EMBL" id="HBFN01025648">
    <property type="protein sequence ID" value="CAD8801195.1"/>
    <property type="molecule type" value="Transcribed_RNA"/>
</dbReference>
<keyword evidence="1" id="KW-1133">Transmembrane helix</keyword>
<accession>A0A7S0YZF1</accession>
<proteinExistence type="predicted"/>
<dbReference type="AlphaFoldDB" id="A0A7S0YZF1"/>
<name>A0A7S0YZF1_9CRYP</name>
<feature type="transmembrane region" description="Helical" evidence="1">
    <location>
        <begin position="57"/>
        <end position="75"/>
    </location>
</feature>
<protein>
    <recommendedName>
        <fullName evidence="3">Translocon-associated protein subunit gamma</fullName>
    </recommendedName>
</protein>
<dbReference type="GO" id="GO:0016020">
    <property type="term" value="C:membrane"/>
    <property type="evidence" value="ECO:0007669"/>
    <property type="project" value="InterPro"/>
</dbReference>
<dbReference type="GO" id="GO:0006614">
    <property type="term" value="P:SRP-dependent cotranslational protein targeting to membrane"/>
    <property type="evidence" value="ECO:0007669"/>
    <property type="project" value="InterPro"/>
</dbReference>
<dbReference type="Pfam" id="PF07074">
    <property type="entry name" value="TRAP-gamma"/>
    <property type="match status" value="1"/>
</dbReference>
<reference evidence="2" key="1">
    <citation type="submission" date="2021-01" db="EMBL/GenBank/DDBJ databases">
        <authorList>
            <person name="Corre E."/>
            <person name="Pelletier E."/>
            <person name="Niang G."/>
            <person name="Scheremetjew M."/>
            <person name="Finn R."/>
            <person name="Kale V."/>
            <person name="Holt S."/>
            <person name="Cochrane G."/>
            <person name="Meng A."/>
            <person name="Brown T."/>
            <person name="Cohen L."/>
        </authorList>
    </citation>
    <scope>NUCLEOTIDE SEQUENCE</scope>
    <source>
        <strain evidence="2">CCMP443</strain>
    </source>
</reference>
<evidence type="ECO:0008006" key="3">
    <source>
        <dbReference type="Google" id="ProtNLM"/>
    </source>
</evidence>
<dbReference type="InterPro" id="IPR009779">
    <property type="entry name" value="SSR3"/>
</dbReference>
<feature type="transmembrane region" description="Helical" evidence="1">
    <location>
        <begin position="128"/>
        <end position="151"/>
    </location>
</feature>
<evidence type="ECO:0000313" key="2">
    <source>
        <dbReference type="EMBL" id="CAD8801195.1"/>
    </source>
</evidence>
<keyword evidence="1" id="KW-0812">Transmembrane</keyword>
<gene>
    <name evidence="2" type="ORF">HTEP1355_LOCUS14868</name>
</gene>
<feature type="transmembrane region" description="Helical" evidence="1">
    <location>
        <begin position="157"/>
        <end position="175"/>
    </location>
</feature>
<feature type="transmembrane region" description="Helical" evidence="1">
    <location>
        <begin position="28"/>
        <end position="51"/>
    </location>
</feature>
<evidence type="ECO:0000256" key="1">
    <source>
        <dbReference type="SAM" id="Phobius"/>
    </source>
</evidence>
<organism evidence="2">
    <name type="scientific">Hemiselmis tepida</name>
    <dbReference type="NCBI Taxonomy" id="464990"/>
    <lineage>
        <taxon>Eukaryota</taxon>
        <taxon>Cryptophyceae</taxon>
        <taxon>Cryptomonadales</taxon>
        <taxon>Hemiselmidaceae</taxon>
        <taxon>Hemiselmis</taxon>
    </lineage>
</organism>
<keyword evidence="1" id="KW-0472">Membrane</keyword>
<sequence>MAPKTSKKEDWETLNTDADARLPAAHSIAFLVNSVLLAGAPAYLFATIFDLSPEDNMPVYGGAGAVTVIVVFMALQSRAKGIRTKLLRSRGVELESTSALKLKDAGDERVKAKLKEADKQRSNINAEALSLSMAHTNALFLFVAVLFSFWIMRASSAPVNLFASSVAASVAAFLIG</sequence>